<dbReference type="OrthoDB" id="5412502at2759"/>
<evidence type="ECO:0000313" key="2">
    <source>
        <dbReference type="EMBL" id="OCL09254.1"/>
    </source>
</evidence>
<reference evidence="2 3" key="1">
    <citation type="journal article" date="2016" name="Nat. Commun.">
        <title>Ectomycorrhizal ecology is imprinted in the genome of the dominant symbiotic fungus Cenococcum geophilum.</title>
        <authorList>
            <consortium name="DOE Joint Genome Institute"/>
            <person name="Peter M."/>
            <person name="Kohler A."/>
            <person name="Ohm R.A."/>
            <person name="Kuo A."/>
            <person name="Krutzmann J."/>
            <person name="Morin E."/>
            <person name="Arend M."/>
            <person name="Barry K.W."/>
            <person name="Binder M."/>
            <person name="Choi C."/>
            <person name="Clum A."/>
            <person name="Copeland A."/>
            <person name="Grisel N."/>
            <person name="Haridas S."/>
            <person name="Kipfer T."/>
            <person name="LaButti K."/>
            <person name="Lindquist E."/>
            <person name="Lipzen A."/>
            <person name="Maire R."/>
            <person name="Meier B."/>
            <person name="Mihaltcheva S."/>
            <person name="Molinier V."/>
            <person name="Murat C."/>
            <person name="Poggeler S."/>
            <person name="Quandt C.A."/>
            <person name="Sperisen C."/>
            <person name="Tritt A."/>
            <person name="Tisserant E."/>
            <person name="Crous P.W."/>
            <person name="Henrissat B."/>
            <person name="Nehls U."/>
            <person name="Egli S."/>
            <person name="Spatafora J.W."/>
            <person name="Grigoriev I.V."/>
            <person name="Martin F.M."/>
        </authorList>
    </citation>
    <scope>NUCLEOTIDE SEQUENCE [LARGE SCALE GENOMIC DNA]</scope>
    <source>
        <strain evidence="2 3">CBS 207.34</strain>
    </source>
</reference>
<dbReference type="AlphaFoldDB" id="A0A8E2JTR1"/>
<dbReference type="Proteomes" id="UP000250140">
    <property type="component" value="Unassembled WGS sequence"/>
</dbReference>
<evidence type="ECO:0000256" key="1">
    <source>
        <dbReference type="SAM" id="Phobius"/>
    </source>
</evidence>
<proteinExistence type="predicted"/>
<evidence type="ECO:0000313" key="3">
    <source>
        <dbReference type="Proteomes" id="UP000250140"/>
    </source>
</evidence>
<feature type="transmembrane region" description="Helical" evidence="1">
    <location>
        <begin position="143"/>
        <end position="161"/>
    </location>
</feature>
<keyword evidence="1" id="KW-0812">Transmembrane</keyword>
<name>A0A8E2JTR1_9PEZI</name>
<organism evidence="2 3">
    <name type="scientific">Glonium stellatum</name>
    <dbReference type="NCBI Taxonomy" id="574774"/>
    <lineage>
        <taxon>Eukaryota</taxon>
        <taxon>Fungi</taxon>
        <taxon>Dikarya</taxon>
        <taxon>Ascomycota</taxon>
        <taxon>Pezizomycotina</taxon>
        <taxon>Dothideomycetes</taxon>
        <taxon>Pleosporomycetidae</taxon>
        <taxon>Gloniales</taxon>
        <taxon>Gloniaceae</taxon>
        <taxon>Glonium</taxon>
    </lineage>
</organism>
<feature type="transmembrane region" description="Helical" evidence="1">
    <location>
        <begin position="114"/>
        <end position="137"/>
    </location>
</feature>
<keyword evidence="1" id="KW-1133">Transmembrane helix</keyword>
<keyword evidence="1" id="KW-0472">Membrane</keyword>
<dbReference type="EMBL" id="KV749474">
    <property type="protein sequence ID" value="OCL09254.1"/>
    <property type="molecule type" value="Genomic_DNA"/>
</dbReference>
<feature type="transmembrane region" description="Helical" evidence="1">
    <location>
        <begin position="220"/>
        <end position="241"/>
    </location>
</feature>
<sequence length="384" mass="42628">MEFAGSVQTLQLNIVGFLAILGEGSILTNAQVSTLSRWSFAPRLLPAPQALMRPSRPSKLTSSRGRVTGVHSGNDRDHINHIGNIVINAESMREFSVRCVEIIRVSETPVKAKTLAPLTAVAMLGCTMSIVLVALSIYWEDGMALVAIILLSLLSTFIGLANKWTLHLPKRLATNPMVPPGDVVIRYPKGSFLIVKCTEDVARELFFAPENINYLVPHPAVYRIISLISTILLMFGIIALGNAGNNLQLAFAAAYILLNAGYWTVAALPTKLHWDTSCFQVKMQRLEGSEKNKYFADQNSTFTRALWKVIVVTKSIDWIARSTAAPDTDAWRRWLRDAKAAAEKEGWYEDPADGTLVWKVPQWHPQERLRELLAEFADSEKSKG</sequence>
<gene>
    <name evidence="2" type="ORF">AOQ84DRAFT_354101</name>
</gene>
<feature type="transmembrane region" description="Helical" evidence="1">
    <location>
        <begin position="247"/>
        <end position="265"/>
    </location>
</feature>
<accession>A0A8E2JTR1</accession>
<protein>
    <submittedName>
        <fullName evidence="2">Uncharacterized protein</fullName>
    </submittedName>
</protein>
<keyword evidence="3" id="KW-1185">Reference proteome</keyword>